<evidence type="ECO:0000313" key="1">
    <source>
        <dbReference type="EMBL" id="MDN4595240.1"/>
    </source>
</evidence>
<sequence>MKRLGLLQSISILFFVVLLGCSEEGVNKQEHKIPVTDFKRVHFIDEQGREVTLKKGPEYSALVNDSGVYIKINITPIPNEVHVMDEKTNEEIRVSTWKDGYPFIPYPKESGLYKMIAIWNTPNEFHVHKAIEEFEIKNK</sequence>
<name>A0ABT8IR67_9BACL</name>
<dbReference type="Proteomes" id="UP001174196">
    <property type="component" value="Unassembled WGS sequence"/>
</dbReference>
<organism evidence="1 2">
    <name type="scientific">Polycladomyces subterraneus</name>
    <dbReference type="NCBI Taxonomy" id="1016997"/>
    <lineage>
        <taxon>Bacteria</taxon>
        <taxon>Bacillati</taxon>
        <taxon>Bacillota</taxon>
        <taxon>Bacilli</taxon>
        <taxon>Bacillales</taxon>
        <taxon>Thermoactinomycetaceae</taxon>
        <taxon>Polycladomyces</taxon>
    </lineage>
</organism>
<dbReference type="RefSeq" id="WP_301240283.1">
    <property type="nucleotide sequence ID" value="NZ_JANRHH010000053.1"/>
</dbReference>
<dbReference type="EMBL" id="JANRHH010000053">
    <property type="protein sequence ID" value="MDN4595240.1"/>
    <property type="molecule type" value="Genomic_DNA"/>
</dbReference>
<reference evidence="1" key="1">
    <citation type="submission" date="2022-08" db="EMBL/GenBank/DDBJ databases">
        <title>Polycladomyces zharkentsis sp. nov., a novel thermophilic CMC and starch-degrading bacterium isolated from a geothermal spring in Kazakhstan.</title>
        <authorList>
            <person name="Mashzhan A."/>
            <person name="Kistaubaeva A."/>
            <person name="Javier-Lopez R."/>
            <person name="Birkeland N.-K."/>
        </authorList>
    </citation>
    <scope>NUCLEOTIDE SEQUENCE</scope>
    <source>
        <strain evidence="1">KSR 13</strain>
    </source>
</reference>
<dbReference type="PROSITE" id="PS51257">
    <property type="entry name" value="PROKAR_LIPOPROTEIN"/>
    <property type="match status" value="1"/>
</dbReference>
<evidence type="ECO:0000313" key="2">
    <source>
        <dbReference type="Proteomes" id="UP001174196"/>
    </source>
</evidence>
<protein>
    <submittedName>
        <fullName evidence="1">Uncharacterized protein</fullName>
    </submittedName>
</protein>
<keyword evidence="2" id="KW-1185">Reference proteome</keyword>
<proteinExistence type="predicted"/>
<comment type="caution">
    <text evidence="1">The sequence shown here is derived from an EMBL/GenBank/DDBJ whole genome shotgun (WGS) entry which is preliminary data.</text>
</comment>
<gene>
    <name evidence="1" type="ORF">NWF35_15355</name>
</gene>
<accession>A0ABT8IR67</accession>